<dbReference type="EMBL" id="MGJN01000020">
    <property type="protein sequence ID" value="OGN06290.1"/>
    <property type="molecule type" value="Genomic_DNA"/>
</dbReference>
<dbReference type="Proteomes" id="UP000176834">
    <property type="component" value="Unassembled WGS sequence"/>
</dbReference>
<protein>
    <submittedName>
        <fullName evidence="1">Uncharacterized protein</fullName>
    </submittedName>
</protein>
<organism evidence="1 2">
    <name type="scientific">Candidatus Yanofskybacteria bacterium RIFCSPHIGHO2_02_FULL_38_22b</name>
    <dbReference type="NCBI Taxonomy" id="1802673"/>
    <lineage>
        <taxon>Bacteria</taxon>
        <taxon>Candidatus Yanofskyibacteriota</taxon>
    </lineage>
</organism>
<evidence type="ECO:0000313" key="2">
    <source>
        <dbReference type="Proteomes" id="UP000176834"/>
    </source>
</evidence>
<proteinExistence type="predicted"/>
<accession>A0A1F8F132</accession>
<gene>
    <name evidence="1" type="ORF">A3B86_04190</name>
</gene>
<evidence type="ECO:0000313" key="1">
    <source>
        <dbReference type="EMBL" id="OGN06290.1"/>
    </source>
</evidence>
<reference evidence="1 2" key="1">
    <citation type="journal article" date="2016" name="Nat. Commun.">
        <title>Thousands of microbial genomes shed light on interconnected biogeochemical processes in an aquifer system.</title>
        <authorList>
            <person name="Anantharaman K."/>
            <person name="Brown C.T."/>
            <person name="Hug L.A."/>
            <person name="Sharon I."/>
            <person name="Castelle C.J."/>
            <person name="Probst A.J."/>
            <person name="Thomas B.C."/>
            <person name="Singh A."/>
            <person name="Wilkins M.J."/>
            <person name="Karaoz U."/>
            <person name="Brodie E.L."/>
            <person name="Williams K.H."/>
            <person name="Hubbard S.S."/>
            <person name="Banfield J.F."/>
        </authorList>
    </citation>
    <scope>NUCLEOTIDE SEQUENCE [LARGE SCALE GENOMIC DNA]</scope>
</reference>
<dbReference type="AlphaFoldDB" id="A0A1F8F132"/>
<name>A0A1F8F132_9BACT</name>
<comment type="caution">
    <text evidence="1">The sequence shown here is derived from an EMBL/GenBank/DDBJ whole genome shotgun (WGS) entry which is preliminary data.</text>
</comment>
<sequence>MENPFIKLAMEGEEAFDDKSSLTPSAEIMTPDEKRQRLAQLREWLGGAQTAEEADEIKEEIKRLEQK</sequence>